<evidence type="ECO:0000256" key="6">
    <source>
        <dbReference type="SAM" id="Phobius"/>
    </source>
</evidence>
<dbReference type="Pfam" id="PF03619">
    <property type="entry name" value="Solute_trans_a"/>
    <property type="match status" value="1"/>
</dbReference>
<organism evidence="7 8">
    <name type="scientific">Reticulomyxa filosa</name>
    <dbReference type="NCBI Taxonomy" id="46433"/>
    <lineage>
        <taxon>Eukaryota</taxon>
        <taxon>Sar</taxon>
        <taxon>Rhizaria</taxon>
        <taxon>Retaria</taxon>
        <taxon>Foraminifera</taxon>
        <taxon>Monothalamids</taxon>
        <taxon>Reticulomyxidae</taxon>
        <taxon>Reticulomyxa</taxon>
    </lineage>
</organism>
<dbReference type="PANTHER" id="PTHR23423">
    <property type="entry name" value="ORGANIC SOLUTE TRANSPORTER-RELATED"/>
    <property type="match status" value="1"/>
</dbReference>
<proteinExistence type="predicted"/>
<accession>X6P2W1</accession>
<feature type="transmembrane region" description="Helical" evidence="6">
    <location>
        <begin position="7"/>
        <end position="29"/>
    </location>
</feature>
<evidence type="ECO:0000256" key="5">
    <source>
        <dbReference type="SAM" id="MobiDB-lite"/>
    </source>
</evidence>
<feature type="region of interest" description="Disordered" evidence="5">
    <location>
        <begin position="264"/>
        <end position="305"/>
    </location>
</feature>
<comment type="caution">
    <text evidence="7">The sequence shown here is derived from an EMBL/GenBank/DDBJ whole genome shotgun (WGS) entry which is preliminary data.</text>
</comment>
<name>X6P2W1_RETFI</name>
<dbReference type="SMART" id="SM01417">
    <property type="entry name" value="Solute_trans_a"/>
    <property type="match status" value="1"/>
</dbReference>
<feature type="transmembrane region" description="Helical" evidence="6">
    <location>
        <begin position="137"/>
        <end position="159"/>
    </location>
</feature>
<keyword evidence="4 6" id="KW-0472">Membrane</keyword>
<dbReference type="InterPro" id="IPR005178">
    <property type="entry name" value="Ostalpha/TMEM184C"/>
</dbReference>
<keyword evidence="2 6" id="KW-0812">Transmembrane</keyword>
<protein>
    <submittedName>
        <fullName evidence="7">Transmembrane protein</fullName>
    </submittedName>
</protein>
<dbReference type="GO" id="GO:0016020">
    <property type="term" value="C:membrane"/>
    <property type="evidence" value="ECO:0007669"/>
    <property type="project" value="UniProtKB-SubCell"/>
</dbReference>
<comment type="subcellular location">
    <subcellularLocation>
        <location evidence="1">Membrane</location>
        <topology evidence="1">Multi-pass membrane protein</topology>
    </subcellularLocation>
</comment>
<reference evidence="7 8" key="1">
    <citation type="journal article" date="2013" name="Curr. Biol.">
        <title>The Genome of the Foraminiferan Reticulomyxa filosa.</title>
        <authorList>
            <person name="Glockner G."/>
            <person name="Hulsmann N."/>
            <person name="Schleicher M."/>
            <person name="Noegel A.A."/>
            <person name="Eichinger L."/>
            <person name="Gallinger C."/>
            <person name="Pawlowski J."/>
            <person name="Sierra R."/>
            <person name="Euteneuer U."/>
            <person name="Pillet L."/>
            <person name="Moustafa A."/>
            <person name="Platzer M."/>
            <person name="Groth M."/>
            <person name="Szafranski K."/>
            <person name="Schliwa M."/>
        </authorList>
    </citation>
    <scope>NUCLEOTIDE SEQUENCE [LARGE SCALE GENOMIC DNA]</scope>
</reference>
<dbReference type="Proteomes" id="UP000023152">
    <property type="component" value="Unassembled WGS sequence"/>
</dbReference>
<evidence type="ECO:0000256" key="2">
    <source>
        <dbReference type="ARBA" id="ARBA00022692"/>
    </source>
</evidence>
<evidence type="ECO:0000256" key="4">
    <source>
        <dbReference type="ARBA" id="ARBA00023136"/>
    </source>
</evidence>
<evidence type="ECO:0000313" key="7">
    <source>
        <dbReference type="EMBL" id="ETO31892.1"/>
    </source>
</evidence>
<evidence type="ECO:0000313" key="8">
    <source>
        <dbReference type="Proteomes" id="UP000023152"/>
    </source>
</evidence>
<gene>
    <name evidence="7" type="ORF">RFI_05226</name>
</gene>
<dbReference type="EMBL" id="ASPP01004631">
    <property type="protein sequence ID" value="ETO31892.1"/>
    <property type="molecule type" value="Genomic_DNA"/>
</dbReference>
<dbReference type="AlphaFoldDB" id="X6P2W1"/>
<keyword evidence="8" id="KW-1185">Reference proteome</keyword>
<keyword evidence="3 6" id="KW-1133">Transmembrane helix</keyword>
<feature type="transmembrane region" description="Helical" evidence="6">
    <location>
        <begin position="85"/>
        <end position="101"/>
    </location>
</feature>
<sequence>MGHKKGILQYCFVQPICALATFVMQLNGIYKEGAFRYNVGYPYVAILRSLSQTWAIYCLVLFYVALKGQNHESDGYKKFTRLKPVNKFLCVKGVVFFTYWQSVLIAAFVWLGKIFVPFSFVIGWIRAKGQWSEDEIAVGLQNFIICIEMCLAAIAHIFAFEIDDFQQCEYEQVMAPHRIMIDVANVADIVGDARKTLRSSANDMLLGNKNKTNKGSKIIPRRISSSPNLQSLAYFPNYDSLASFQRTLHPNQLTANEQVGYTSSTTTLSKKKKKKKSSRRLARSATPKVKVDNDLGPQLSGDKAL</sequence>
<evidence type="ECO:0000256" key="3">
    <source>
        <dbReference type="ARBA" id="ARBA00022989"/>
    </source>
</evidence>
<dbReference type="OrthoDB" id="5348404at2759"/>
<evidence type="ECO:0000256" key="1">
    <source>
        <dbReference type="ARBA" id="ARBA00004141"/>
    </source>
</evidence>
<feature type="transmembrane region" description="Helical" evidence="6">
    <location>
        <begin position="41"/>
        <end position="64"/>
    </location>
</feature>
<feature type="compositionally biased region" description="Basic residues" evidence="5">
    <location>
        <begin position="269"/>
        <end position="282"/>
    </location>
</feature>